<gene>
    <name evidence="14" type="ORF">C5167_001729</name>
</gene>
<feature type="transmembrane region" description="Helical" evidence="10">
    <location>
        <begin position="165"/>
        <end position="191"/>
    </location>
</feature>
<evidence type="ECO:0000256" key="5">
    <source>
        <dbReference type="ARBA" id="ARBA00022958"/>
    </source>
</evidence>
<dbReference type="InterPro" id="IPR006153">
    <property type="entry name" value="Cation/H_exchanger_TM"/>
</dbReference>
<dbReference type="EMBL" id="CM010723">
    <property type="protein sequence ID" value="RZC77513.1"/>
    <property type="molecule type" value="Genomic_DNA"/>
</dbReference>
<evidence type="ECO:0000256" key="6">
    <source>
        <dbReference type="ARBA" id="ARBA00022989"/>
    </source>
</evidence>
<dbReference type="Gene3D" id="1.20.1530.20">
    <property type="match status" value="1"/>
</dbReference>
<proteinExistence type="inferred from homology"/>
<feature type="transmembrane region" description="Helical" evidence="10">
    <location>
        <begin position="138"/>
        <end position="159"/>
    </location>
</feature>
<comment type="subcellular location">
    <subcellularLocation>
        <location evidence="1">Membrane</location>
        <topology evidence="1">Multi-pass membrane protein</topology>
    </subcellularLocation>
</comment>
<feature type="transmembrane region" description="Helical" evidence="10">
    <location>
        <begin position="245"/>
        <end position="266"/>
    </location>
</feature>
<evidence type="ECO:0000313" key="14">
    <source>
        <dbReference type="EMBL" id="RZC77513.1"/>
    </source>
</evidence>
<feature type="transmembrane region" description="Helical" evidence="10">
    <location>
        <begin position="365"/>
        <end position="398"/>
    </location>
</feature>
<dbReference type="PANTHER" id="PTHR32468">
    <property type="entry name" value="CATION/H + ANTIPORTER"/>
    <property type="match status" value="1"/>
</dbReference>
<keyword evidence="3" id="KW-0633">Potassium transport</keyword>
<dbReference type="GO" id="GO:1902600">
    <property type="term" value="P:proton transmembrane transport"/>
    <property type="evidence" value="ECO:0007669"/>
    <property type="project" value="InterPro"/>
</dbReference>
<dbReference type="Pfam" id="PF00999">
    <property type="entry name" value="Na_H_Exchanger"/>
    <property type="match status" value="1"/>
</dbReference>
<evidence type="ECO:0000256" key="4">
    <source>
        <dbReference type="ARBA" id="ARBA00022692"/>
    </source>
</evidence>
<evidence type="ECO:0000259" key="12">
    <source>
        <dbReference type="Pfam" id="PF23256"/>
    </source>
</evidence>
<dbReference type="GO" id="GO:0012505">
    <property type="term" value="C:endomembrane system"/>
    <property type="evidence" value="ECO:0007669"/>
    <property type="project" value="TreeGrafter"/>
</dbReference>
<dbReference type="PANTHER" id="PTHR32468:SF145">
    <property type="entry name" value="CATION_H(+) ANTIPORTER 28"/>
    <property type="match status" value="1"/>
</dbReference>
<feature type="transmembrane region" description="Helical" evidence="10">
    <location>
        <begin position="281"/>
        <end position="314"/>
    </location>
</feature>
<feature type="transmembrane region" description="Helical" evidence="10">
    <location>
        <begin position="425"/>
        <end position="447"/>
    </location>
</feature>
<evidence type="ECO:0000259" key="11">
    <source>
        <dbReference type="Pfam" id="PF00999"/>
    </source>
</evidence>
<keyword evidence="7" id="KW-0406">Ion transport</keyword>
<feature type="transmembrane region" description="Helical" evidence="10">
    <location>
        <begin position="203"/>
        <end position="225"/>
    </location>
</feature>
<feature type="transmembrane region" description="Helical" evidence="10">
    <location>
        <begin position="48"/>
        <end position="70"/>
    </location>
</feature>
<dbReference type="InterPro" id="IPR050794">
    <property type="entry name" value="CPA2_transporter"/>
</dbReference>
<evidence type="ECO:0000256" key="3">
    <source>
        <dbReference type="ARBA" id="ARBA00022538"/>
    </source>
</evidence>
<dbReference type="Proteomes" id="UP000316621">
    <property type="component" value="Chromosome 9"/>
</dbReference>
<name>A0A4Y7KVZ8_PAPSO</name>
<dbReference type="Gramene" id="RZC77513">
    <property type="protein sequence ID" value="RZC77513"/>
    <property type="gene ID" value="C5167_001729"/>
</dbReference>
<evidence type="ECO:0000256" key="7">
    <source>
        <dbReference type="ARBA" id="ARBA00023065"/>
    </source>
</evidence>
<keyword evidence="6 10" id="KW-1133">Transmembrane helix</keyword>
<protein>
    <submittedName>
        <fullName evidence="14">Uncharacterized protein</fullName>
    </submittedName>
</protein>
<dbReference type="OrthoDB" id="754456at2759"/>
<feature type="domain" description="Cation/H(+) antiporter central" evidence="12">
    <location>
        <begin position="558"/>
        <end position="640"/>
    </location>
</feature>
<keyword evidence="5" id="KW-0630">Potassium</keyword>
<feature type="transmembrane region" description="Helical" evidence="10">
    <location>
        <begin position="112"/>
        <end position="131"/>
    </location>
</feature>
<keyword evidence="4 10" id="KW-0812">Transmembrane</keyword>
<evidence type="ECO:0000256" key="2">
    <source>
        <dbReference type="ARBA" id="ARBA00022448"/>
    </source>
</evidence>
<evidence type="ECO:0000256" key="1">
    <source>
        <dbReference type="ARBA" id="ARBA00004141"/>
    </source>
</evidence>
<keyword evidence="2" id="KW-0813">Transport</keyword>
<dbReference type="Gene3D" id="3.40.50.12370">
    <property type="match status" value="1"/>
</dbReference>
<feature type="domain" description="Cation/H(+) antiporter C-terminal" evidence="13">
    <location>
        <begin position="648"/>
        <end position="807"/>
    </location>
</feature>
<dbReference type="GO" id="GO:0006885">
    <property type="term" value="P:regulation of pH"/>
    <property type="evidence" value="ECO:0007669"/>
    <property type="project" value="TreeGrafter"/>
</dbReference>
<sequence length="821" mass="91189">MMNMPGNYNQSVVPPPPPPLLNQREIREAMYNQTTVDQDCHYATGSTFAAATLFICLFLFFITKFFNMLLVPFQQPRLITELTVGLVVGNLGFMSQLLEMVIPQLVSSFAEMGMSCYLLVLGLEMDLAVLAKKPNREAIVAYTGIISTFLITSTVTPFIKLGKDANTIGFIVSLSITLTGTSSPVLTRLVTDLRISRSDIGRLVIGAGLHTDMVTMLLVSMSLVFHPYKSKKNDQMKLKEGLHVVFVLALIIVFLSTVLPIFVNWLNQRNPVGKPMKGSDLVLFVATMMILCTTGPTMVGYSPTMASFLIGLAFPRKGRLSKMMISKINQIMNYVMFPLFFIWIGALASFRDLRPDEKFIWLKLLSLYAIVTIGKVLGALLAAMLLGFPFHVAVAIGFFLNVKGHFHMYVAAYALGEDLVTTGTYIMMILLAMLTIAIIPLVVKVMVEGASRKRSPYRQMTLQHLDPSTELRILLGIHGPQNIPSMINIMEFSRGNKATRIGVYVTDMIEINDCNSTIFVPEVDGSLENATMADESVVSLREQITNAILSYVEESGKGINVQRLLAISTFANMHQDLCNLAEAVQASLLILPFHRNQRPDGRMDGVKHGFRYVNRKVLRQAPCSVGVLVDRGLGRIQKRSAPTAAYIEVAVVFIGGKDDREALYYASRIAQHPGINLTAVRFLEETDTSKSSTRKHRRKLRSVIKMEEEERKLDDECFTEFYEKSMSRGRIGYLEKHVIDAKGTVSTLKSFEGHYALFIVGRGGRVNSILTAGMSDWEECPDLGPIGEILADSDFSLTASVLVVQQHCLDGLENEFTVMSI</sequence>
<dbReference type="InterPro" id="IPR038770">
    <property type="entry name" value="Na+/solute_symporter_sf"/>
</dbReference>
<evidence type="ECO:0000256" key="8">
    <source>
        <dbReference type="ARBA" id="ARBA00023136"/>
    </source>
</evidence>
<comment type="similarity">
    <text evidence="9">Belongs to the monovalent cation:proton antiporter 2 (CPA2) transporter (TC 2.A.37) family. CHX (TC 2.A.37.4) subfamily.</text>
</comment>
<dbReference type="OMA" id="ITMAHDI"/>
<dbReference type="GO" id="GO:0015297">
    <property type="term" value="F:antiporter activity"/>
    <property type="evidence" value="ECO:0007669"/>
    <property type="project" value="InterPro"/>
</dbReference>
<dbReference type="InterPro" id="IPR057290">
    <property type="entry name" value="CHX17_C"/>
</dbReference>
<feature type="transmembrane region" description="Helical" evidence="10">
    <location>
        <begin position="334"/>
        <end position="353"/>
    </location>
</feature>
<evidence type="ECO:0000259" key="13">
    <source>
        <dbReference type="Pfam" id="PF23259"/>
    </source>
</evidence>
<organism evidence="14 15">
    <name type="scientific">Papaver somniferum</name>
    <name type="common">Opium poppy</name>
    <dbReference type="NCBI Taxonomy" id="3469"/>
    <lineage>
        <taxon>Eukaryota</taxon>
        <taxon>Viridiplantae</taxon>
        <taxon>Streptophyta</taxon>
        <taxon>Embryophyta</taxon>
        <taxon>Tracheophyta</taxon>
        <taxon>Spermatophyta</taxon>
        <taxon>Magnoliopsida</taxon>
        <taxon>Ranunculales</taxon>
        <taxon>Papaveraceae</taxon>
        <taxon>Papaveroideae</taxon>
        <taxon>Papaver</taxon>
    </lineage>
</organism>
<dbReference type="Pfam" id="PF23259">
    <property type="entry name" value="CHX17_C"/>
    <property type="match status" value="1"/>
</dbReference>
<keyword evidence="15" id="KW-1185">Reference proteome</keyword>
<reference evidence="14 15" key="1">
    <citation type="journal article" date="2018" name="Science">
        <title>The opium poppy genome and morphinan production.</title>
        <authorList>
            <person name="Guo L."/>
            <person name="Winzer T."/>
            <person name="Yang X."/>
            <person name="Li Y."/>
            <person name="Ning Z."/>
            <person name="He Z."/>
            <person name="Teodor R."/>
            <person name="Lu Y."/>
            <person name="Bowser T.A."/>
            <person name="Graham I.A."/>
            <person name="Ye K."/>
        </authorList>
    </citation>
    <scope>NUCLEOTIDE SEQUENCE [LARGE SCALE GENOMIC DNA]</scope>
    <source>
        <strain evidence="15">cv. HN1</strain>
        <tissue evidence="14">Leaves</tissue>
    </source>
</reference>
<accession>A0A4Y7KVZ8</accession>
<evidence type="ECO:0000256" key="9">
    <source>
        <dbReference type="ARBA" id="ARBA00038341"/>
    </source>
</evidence>
<dbReference type="Pfam" id="PF23256">
    <property type="entry name" value="CHX17_2nd"/>
    <property type="match status" value="1"/>
</dbReference>
<feature type="domain" description="Cation/H+ exchanger transmembrane" evidence="11">
    <location>
        <begin position="62"/>
        <end position="448"/>
    </location>
</feature>
<evidence type="ECO:0000313" key="15">
    <source>
        <dbReference type="Proteomes" id="UP000316621"/>
    </source>
</evidence>
<keyword evidence="8 10" id="KW-0472">Membrane</keyword>
<dbReference type="GO" id="GO:0006813">
    <property type="term" value="P:potassium ion transport"/>
    <property type="evidence" value="ECO:0007669"/>
    <property type="project" value="UniProtKB-KW"/>
</dbReference>
<evidence type="ECO:0000256" key="10">
    <source>
        <dbReference type="SAM" id="Phobius"/>
    </source>
</evidence>
<dbReference type="AlphaFoldDB" id="A0A4Y7KVZ8"/>
<dbReference type="GO" id="GO:0016020">
    <property type="term" value="C:membrane"/>
    <property type="evidence" value="ECO:0007669"/>
    <property type="project" value="UniProtKB-SubCell"/>
</dbReference>
<dbReference type="InterPro" id="IPR057291">
    <property type="entry name" value="CHX17_2nd"/>
</dbReference>